<sequence>MDLGRTLQASKEPDTGVGSKGRLEGQRLKHRQSFVNVPKSRVAEKVRNPSKIAIVSPGT</sequence>
<gene>
    <name evidence="2" type="ORF">M413DRAFT_438687</name>
</gene>
<evidence type="ECO:0000313" key="2">
    <source>
        <dbReference type="EMBL" id="KIM49500.1"/>
    </source>
</evidence>
<accession>A0A0C3CLC3</accession>
<name>A0A0C3CLC3_HEBCY</name>
<reference evidence="3" key="2">
    <citation type="submission" date="2015-01" db="EMBL/GenBank/DDBJ databases">
        <title>Evolutionary Origins and Diversification of the Mycorrhizal Mutualists.</title>
        <authorList>
            <consortium name="DOE Joint Genome Institute"/>
            <consortium name="Mycorrhizal Genomics Consortium"/>
            <person name="Kohler A."/>
            <person name="Kuo A."/>
            <person name="Nagy L.G."/>
            <person name="Floudas D."/>
            <person name="Copeland A."/>
            <person name="Barry K.W."/>
            <person name="Cichocki N."/>
            <person name="Veneault-Fourrey C."/>
            <person name="LaButti K."/>
            <person name="Lindquist E.A."/>
            <person name="Lipzen A."/>
            <person name="Lundell T."/>
            <person name="Morin E."/>
            <person name="Murat C."/>
            <person name="Riley R."/>
            <person name="Ohm R."/>
            <person name="Sun H."/>
            <person name="Tunlid A."/>
            <person name="Henrissat B."/>
            <person name="Grigoriev I.V."/>
            <person name="Hibbett D.S."/>
            <person name="Martin F."/>
        </authorList>
    </citation>
    <scope>NUCLEOTIDE SEQUENCE [LARGE SCALE GENOMIC DNA]</scope>
    <source>
        <strain evidence="3">h7</strain>
    </source>
</reference>
<keyword evidence="3" id="KW-1185">Reference proteome</keyword>
<evidence type="ECO:0000313" key="3">
    <source>
        <dbReference type="Proteomes" id="UP000053424"/>
    </source>
</evidence>
<dbReference type="HOGENOM" id="CLU_2961009_0_0_1"/>
<feature type="region of interest" description="Disordered" evidence="1">
    <location>
        <begin position="1"/>
        <end position="32"/>
    </location>
</feature>
<reference evidence="2 3" key="1">
    <citation type="submission" date="2014-04" db="EMBL/GenBank/DDBJ databases">
        <authorList>
            <consortium name="DOE Joint Genome Institute"/>
            <person name="Kuo A."/>
            <person name="Gay G."/>
            <person name="Dore J."/>
            <person name="Kohler A."/>
            <person name="Nagy L.G."/>
            <person name="Floudas D."/>
            <person name="Copeland A."/>
            <person name="Barry K.W."/>
            <person name="Cichocki N."/>
            <person name="Veneault-Fourrey C."/>
            <person name="LaButti K."/>
            <person name="Lindquist E.A."/>
            <person name="Lipzen A."/>
            <person name="Lundell T."/>
            <person name="Morin E."/>
            <person name="Murat C."/>
            <person name="Sun H."/>
            <person name="Tunlid A."/>
            <person name="Henrissat B."/>
            <person name="Grigoriev I.V."/>
            <person name="Hibbett D.S."/>
            <person name="Martin F."/>
            <person name="Nordberg H.P."/>
            <person name="Cantor M.N."/>
            <person name="Hua S.X."/>
        </authorList>
    </citation>
    <scope>NUCLEOTIDE SEQUENCE [LARGE SCALE GENOMIC DNA]</scope>
    <source>
        <strain evidence="3">h7</strain>
    </source>
</reference>
<dbReference type="EMBL" id="KN831768">
    <property type="protein sequence ID" value="KIM49500.1"/>
    <property type="molecule type" value="Genomic_DNA"/>
</dbReference>
<dbReference type="Proteomes" id="UP000053424">
    <property type="component" value="Unassembled WGS sequence"/>
</dbReference>
<organism evidence="2 3">
    <name type="scientific">Hebeloma cylindrosporum</name>
    <dbReference type="NCBI Taxonomy" id="76867"/>
    <lineage>
        <taxon>Eukaryota</taxon>
        <taxon>Fungi</taxon>
        <taxon>Dikarya</taxon>
        <taxon>Basidiomycota</taxon>
        <taxon>Agaricomycotina</taxon>
        <taxon>Agaricomycetes</taxon>
        <taxon>Agaricomycetidae</taxon>
        <taxon>Agaricales</taxon>
        <taxon>Agaricineae</taxon>
        <taxon>Hymenogastraceae</taxon>
        <taxon>Hebeloma</taxon>
    </lineage>
</organism>
<protein>
    <submittedName>
        <fullName evidence="2">Uncharacterized protein</fullName>
    </submittedName>
</protein>
<dbReference type="AlphaFoldDB" id="A0A0C3CLC3"/>
<proteinExistence type="predicted"/>
<evidence type="ECO:0000256" key="1">
    <source>
        <dbReference type="SAM" id="MobiDB-lite"/>
    </source>
</evidence>